<dbReference type="HAMAP" id="MF_00186">
    <property type="entry name" value="Glycerol_kin"/>
    <property type="match status" value="1"/>
</dbReference>
<feature type="binding site" evidence="14">
    <location>
        <position position="264"/>
    </location>
    <ligand>
        <name>ATP</name>
        <dbReference type="ChEBI" id="CHEBI:30616"/>
    </ligand>
</feature>
<dbReference type="InterPro" id="IPR005999">
    <property type="entry name" value="Glycerol_kin"/>
</dbReference>
<dbReference type="Pfam" id="PF16901">
    <property type="entry name" value="DAO_C"/>
    <property type="match status" value="1"/>
</dbReference>
<dbReference type="Pfam" id="PF02782">
    <property type="entry name" value="FGGY_C"/>
    <property type="match status" value="1"/>
</dbReference>
<dbReference type="InterPro" id="IPR036188">
    <property type="entry name" value="FAD/NAD-bd_sf"/>
</dbReference>
<dbReference type="GO" id="GO:0006072">
    <property type="term" value="P:glycerol-3-phosphate metabolic process"/>
    <property type="evidence" value="ECO:0007669"/>
    <property type="project" value="UniProtKB-UniRule"/>
</dbReference>
<keyword evidence="7 14" id="KW-0547">Nucleotide-binding</keyword>
<evidence type="ECO:0000256" key="6">
    <source>
        <dbReference type="ARBA" id="ARBA00022679"/>
    </source>
</evidence>
<dbReference type="InterPro" id="IPR018483">
    <property type="entry name" value="Carb_kinase_FGGY_CS"/>
</dbReference>
<dbReference type="GO" id="GO:0004370">
    <property type="term" value="F:glycerol kinase activity"/>
    <property type="evidence" value="ECO:0007669"/>
    <property type="project" value="UniProtKB-UniRule"/>
</dbReference>
<dbReference type="InterPro" id="IPR038299">
    <property type="entry name" value="DAO_C_sf"/>
</dbReference>
<dbReference type="PROSITE" id="PS00977">
    <property type="entry name" value="FAD_G3PDH_1"/>
    <property type="match status" value="1"/>
</dbReference>
<feature type="binding site" evidence="14">
    <location>
        <position position="13"/>
    </location>
    <ligand>
        <name>sn-glycerol 3-phosphate</name>
        <dbReference type="ChEBI" id="CHEBI:57597"/>
    </ligand>
</feature>
<feature type="domain" description="Carbohydrate kinase FGGY N-terminal" evidence="16">
    <location>
        <begin position="5"/>
        <end position="249"/>
    </location>
</feature>
<dbReference type="Pfam" id="PF01266">
    <property type="entry name" value="DAO"/>
    <property type="match status" value="1"/>
</dbReference>
<evidence type="ECO:0000259" key="19">
    <source>
        <dbReference type="Pfam" id="PF16901"/>
    </source>
</evidence>
<keyword evidence="10" id="KW-0274">FAD</keyword>
<feature type="binding site" evidence="14">
    <location>
        <position position="413"/>
    </location>
    <ligand>
        <name>ADP</name>
        <dbReference type="ChEBI" id="CHEBI:456216"/>
    </ligand>
</feature>
<dbReference type="OrthoDB" id="9766796at2"/>
<dbReference type="Pfam" id="PF00370">
    <property type="entry name" value="FGGY_N"/>
    <property type="match status" value="1"/>
</dbReference>
<feature type="binding site" evidence="14">
    <location>
        <position position="13"/>
    </location>
    <ligand>
        <name>ADP</name>
        <dbReference type="ChEBI" id="CHEBI:456216"/>
    </ligand>
</feature>
<feature type="binding site" evidence="14">
    <location>
        <position position="17"/>
    </location>
    <ligand>
        <name>ADP</name>
        <dbReference type="ChEBI" id="CHEBI:456216"/>
    </ligand>
</feature>
<feature type="binding site" evidence="14">
    <location>
        <position position="135"/>
    </location>
    <ligand>
        <name>glycerol</name>
        <dbReference type="ChEBI" id="CHEBI:17754"/>
    </ligand>
</feature>
<feature type="binding site" evidence="14">
    <location>
        <position position="409"/>
    </location>
    <ligand>
        <name>ADP</name>
        <dbReference type="ChEBI" id="CHEBI:456216"/>
    </ligand>
</feature>
<keyword evidence="12 15" id="KW-0560">Oxidoreductase</keyword>
<feature type="binding site" evidence="14">
    <location>
        <position position="312"/>
    </location>
    <ligand>
        <name>ATP</name>
        <dbReference type="ChEBI" id="CHEBI:30616"/>
    </ligand>
</feature>
<feature type="binding site" evidence="14">
    <location>
        <position position="243"/>
    </location>
    <ligand>
        <name>glycerol</name>
        <dbReference type="ChEBI" id="CHEBI:17754"/>
    </ligand>
</feature>
<comment type="catalytic activity">
    <reaction evidence="13 14">
        <text>glycerol + ATP = sn-glycerol 3-phosphate + ADP + H(+)</text>
        <dbReference type="Rhea" id="RHEA:21644"/>
        <dbReference type="ChEBI" id="CHEBI:15378"/>
        <dbReference type="ChEBI" id="CHEBI:17754"/>
        <dbReference type="ChEBI" id="CHEBI:30616"/>
        <dbReference type="ChEBI" id="CHEBI:57597"/>
        <dbReference type="ChEBI" id="CHEBI:456216"/>
        <dbReference type="EC" id="2.7.1.30"/>
    </reaction>
</comment>
<accession>A0A239BKC0</accession>
<dbReference type="InterPro" id="IPR018484">
    <property type="entry name" value="FGGY_N"/>
</dbReference>
<keyword evidence="21" id="KW-1185">Reference proteome</keyword>
<keyword evidence="5 15" id="KW-0285">Flavoprotein</keyword>
<dbReference type="EMBL" id="FZNY01000006">
    <property type="protein sequence ID" value="SNS08595.1"/>
    <property type="molecule type" value="Genomic_DNA"/>
</dbReference>
<evidence type="ECO:0000313" key="21">
    <source>
        <dbReference type="Proteomes" id="UP000198379"/>
    </source>
</evidence>
<evidence type="ECO:0000256" key="5">
    <source>
        <dbReference type="ARBA" id="ARBA00022630"/>
    </source>
</evidence>
<evidence type="ECO:0000259" key="18">
    <source>
        <dbReference type="Pfam" id="PF02782"/>
    </source>
</evidence>
<name>A0A239BKC0_9FLAO</name>
<dbReference type="SUPFAM" id="SSF53067">
    <property type="entry name" value="Actin-like ATPase domain"/>
    <property type="match status" value="2"/>
</dbReference>
<dbReference type="InterPro" id="IPR006076">
    <property type="entry name" value="FAD-dep_OxRdtase"/>
</dbReference>
<feature type="binding site" evidence="14">
    <location>
        <position position="242"/>
    </location>
    <ligand>
        <name>glycerol</name>
        <dbReference type="ChEBI" id="CHEBI:17754"/>
    </ligand>
</feature>
<dbReference type="GO" id="GO:0019563">
    <property type="term" value="P:glycerol catabolic process"/>
    <property type="evidence" value="ECO:0007669"/>
    <property type="project" value="UniProtKB-UniRule"/>
</dbReference>
<evidence type="ECO:0000256" key="2">
    <source>
        <dbReference type="ARBA" id="ARBA00005190"/>
    </source>
</evidence>
<dbReference type="PANTHER" id="PTHR10196:SF69">
    <property type="entry name" value="GLYCEROL KINASE"/>
    <property type="match status" value="1"/>
</dbReference>
<comment type="activity regulation">
    <text evidence="14">Inhibited by fructose 1,6-bisphosphate (FBP).</text>
</comment>
<comment type="catalytic activity">
    <reaction evidence="15">
        <text>a quinone + sn-glycerol 3-phosphate = dihydroxyacetone phosphate + a quinol</text>
        <dbReference type="Rhea" id="RHEA:18977"/>
        <dbReference type="ChEBI" id="CHEBI:24646"/>
        <dbReference type="ChEBI" id="CHEBI:57597"/>
        <dbReference type="ChEBI" id="CHEBI:57642"/>
        <dbReference type="ChEBI" id="CHEBI:132124"/>
        <dbReference type="EC" id="1.1.5.3"/>
    </reaction>
</comment>
<dbReference type="PROSITE" id="PS00445">
    <property type="entry name" value="FGGY_KINASES_2"/>
    <property type="match status" value="1"/>
</dbReference>
<feature type="domain" description="Alpha-glycerophosphate oxidase C-terminal" evidence="19">
    <location>
        <begin position="933"/>
        <end position="1035"/>
    </location>
</feature>
<dbReference type="NCBIfam" id="TIGR01311">
    <property type="entry name" value="glycerol_kin"/>
    <property type="match status" value="1"/>
</dbReference>
<evidence type="ECO:0000256" key="12">
    <source>
        <dbReference type="ARBA" id="ARBA00023002"/>
    </source>
</evidence>
<dbReference type="UniPathway" id="UPA00618">
    <property type="reaction ID" value="UER00672"/>
</dbReference>
<keyword evidence="6 14" id="KW-0808">Transferase</keyword>
<dbReference type="FunFam" id="3.30.420.40:FF:000007">
    <property type="entry name" value="Glycerol kinase"/>
    <property type="match status" value="1"/>
</dbReference>
<dbReference type="Proteomes" id="UP000198379">
    <property type="component" value="Unassembled WGS sequence"/>
</dbReference>
<dbReference type="RefSeq" id="WP_089372869.1">
    <property type="nucleotide sequence ID" value="NZ_BMEP01000005.1"/>
</dbReference>
<feature type="domain" description="FAD dependent oxidoreductase" evidence="17">
    <location>
        <begin position="526"/>
        <end position="856"/>
    </location>
</feature>
<dbReference type="Gene3D" id="3.30.420.40">
    <property type="match status" value="2"/>
</dbReference>
<dbReference type="GO" id="GO:0009331">
    <property type="term" value="C:glycerol-3-phosphate dehydrogenase (FAD) complex"/>
    <property type="evidence" value="ECO:0007669"/>
    <property type="project" value="UniProtKB-UniRule"/>
</dbReference>
<feature type="binding site" evidence="14">
    <location>
        <position position="13"/>
    </location>
    <ligand>
        <name>ATP</name>
        <dbReference type="ChEBI" id="CHEBI:30616"/>
    </ligand>
</feature>
<dbReference type="Gene3D" id="1.10.8.870">
    <property type="entry name" value="Alpha-glycerophosphate oxidase, cap domain"/>
    <property type="match status" value="1"/>
</dbReference>
<dbReference type="PROSITE" id="PS00978">
    <property type="entry name" value="FAD_G3PDH_2"/>
    <property type="match status" value="1"/>
</dbReference>
<comment type="similarity">
    <text evidence="4 14">Belongs to the FGGY kinase family.</text>
</comment>
<feature type="binding site" evidence="14">
    <location>
        <position position="84"/>
    </location>
    <ligand>
        <name>glycerol</name>
        <dbReference type="ChEBI" id="CHEBI:17754"/>
    </ligand>
</feature>
<dbReference type="AlphaFoldDB" id="A0A239BKC0"/>
<feature type="binding site" evidence="14">
    <location>
        <position position="84"/>
    </location>
    <ligand>
        <name>sn-glycerol 3-phosphate</name>
        <dbReference type="ChEBI" id="CHEBI:57597"/>
    </ligand>
</feature>
<feature type="domain" description="Carbohydrate kinase FGGY C-terminal" evidence="18">
    <location>
        <begin position="259"/>
        <end position="448"/>
    </location>
</feature>
<evidence type="ECO:0000256" key="8">
    <source>
        <dbReference type="ARBA" id="ARBA00022777"/>
    </source>
</evidence>
<keyword evidence="9 14" id="KW-0319">Glycerol metabolism</keyword>
<dbReference type="InterPro" id="IPR031656">
    <property type="entry name" value="DAO_C"/>
</dbReference>
<dbReference type="Gene3D" id="3.50.50.60">
    <property type="entry name" value="FAD/NAD(P)-binding domain"/>
    <property type="match status" value="1"/>
</dbReference>
<feature type="binding site" evidence="14">
    <location>
        <position position="15"/>
    </location>
    <ligand>
        <name>ATP</name>
        <dbReference type="ChEBI" id="CHEBI:30616"/>
    </ligand>
</feature>
<dbReference type="FunFam" id="3.30.420.40:FF:000008">
    <property type="entry name" value="Glycerol kinase"/>
    <property type="match status" value="1"/>
</dbReference>
<evidence type="ECO:0000256" key="9">
    <source>
        <dbReference type="ARBA" id="ARBA00022798"/>
    </source>
</evidence>
<dbReference type="PRINTS" id="PR01001">
    <property type="entry name" value="FADG3PDH"/>
</dbReference>
<evidence type="ECO:0000256" key="15">
    <source>
        <dbReference type="RuleBase" id="RU361217"/>
    </source>
</evidence>
<feature type="binding site" evidence="14">
    <location>
        <position position="135"/>
    </location>
    <ligand>
        <name>sn-glycerol 3-phosphate</name>
        <dbReference type="ChEBI" id="CHEBI:57597"/>
    </ligand>
</feature>
<dbReference type="Gene3D" id="3.30.9.10">
    <property type="entry name" value="D-Amino Acid Oxidase, subunit A, domain 2"/>
    <property type="match status" value="1"/>
</dbReference>
<dbReference type="InterPro" id="IPR000447">
    <property type="entry name" value="G3P_DH_FAD-dep"/>
</dbReference>
<comment type="function">
    <text evidence="14">Key enzyme in the regulation of glycerol uptake and metabolism. Catalyzes the phosphorylation of glycerol to yield sn-glycerol 3-phosphate.</text>
</comment>
<comment type="similarity">
    <text evidence="3 15">Belongs to the FAD-dependent glycerol-3-phosphate dehydrogenase family.</text>
</comment>
<dbReference type="CDD" id="cd07786">
    <property type="entry name" value="FGGY_EcGK_like"/>
    <property type="match status" value="1"/>
</dbReference>
<evidence type="ECO:0000256" key="1">
    <source>
        <dbReference type="ARBA" id="ARBA00001974"/>
    </source>
</evidence>
<evidence type="ECO:0000256" key="11">
    <source>
        <dbReference type="ARBA" id="ARBA00022840"/>
    </source>
</evidence>
<evidence type="ECO:0000256" key="7">
    <source>
        <dbReference type="ARBA" id="ARBA00022741"/>
    </source>
</evidence>
<dbReference type="InterPro" id="IPR043129">
    <property type="entry name" value="ATPase_NBD"/>
</dbReference>
<keyword evidence="8 14" id="KW-0418">Kinase</keyword>
<dbReference type="InterPro" id="IPR018485">
    <property type="entry name" value="FGGY_C"/>
</dbReference>
<feature type="binding site" evidence="14">
    <location>
        <position position="308"/>
    </location>
    <ligand>
        <name>ADP</name>
        <dbReference type="ChEBI" id="CHEBI:456216"/>
    </ligand>
</feature>
<evidence type="ECO:0000259" key="17">
    <source>
        <dbReference type="Pfam" id="PF01266"/>
    </source>
</evidence>
<dbReference type="SUPFAM" id="SSF51905">
    <property type="entry name" value="FAD/NAD(P)-binding domain"/>
    <property type="match status" value="1"/>
</dbReference>
<dbReference type="PANTHER" id="PTHR10196">
    <property type="entry name" value="SUGAR KINASE"/>
    <property type="match status" value="1"/>
</dbReference>
<dbReference type="NCBIfam" id="NF000756">
    <property type="entry name" value="PRK00047.1"/>
    <property type="match status" value="1"/>
</dbReference>
<protein>
    <recommendedName>
        <fullName evidence="14">Glycerol kinase</fullName>
        <ecNumber evidence="14">2.7.1.30</ecNumber>
    </recommendedName>
    <alternativeName>
        <fullName evidence="14">ATP:glycerol 3-phosphotransferase</fullName>
    </alternativeName>
    <alternativeName>
        <fullName evidence="14">Glycerokinase</fullName>
        <shortName evidence="14">GK</shortName>
    </alternativeName>
</protein>
<feature type="binding site" evidence="14">
    <location>
        <position position="409"/>
    </location>
    <ligand>
        <name>ATP</name>
        <dbReference type="ChEBI" id="CHEBI:30616"/>
    </ligand>
</feature>
<dbReference type="GO" id="GO:0005829">
    <property type="term" value="C:cytosol"/>
    <property type="evidence" value="ECO:0007669"/>
    <property type="project" value="UniProtKB-ARBA"/>
</dbReference>
<comment type="cofactor">
    <cofactor evidence="1 15">
        <name>FAD</name>
        <dbReference type="ChEBI" id="CHEBI:57692"/>
    </cofactor>
</comment>
<keyword evidence="11 14" id="KW-0067">ATP-binding</keyword>
<evidence type="ECO:0000256" key="3">
    <source>
        <dbReference type="ARBA" id="ARBA00007330"/>
    </source>
</evidence>
<evidence type="ECO:0000256" key="4">
    <source>
        <dbReference type="ARBA" id="ARBA00009156"/>
    </source>
</evidence>
<gene>
    <name evidence="14" type="primary">glpK</name>
    <name evidence="20" type="ORF">SAMN06265376_106264</name>
</gene>
<evidence type="ECO:0000256" key="10">
    <source>
        <dbReference type="ARBA" id="ARBA00022827"/>
    </source>
</evidence>
<evidence type="ECO:0000313" key="20">
    <source>
        <dbReference type="EMBL" id="SNS08595.1"/>
    </source>
</evidence>
<feature type="binding site" evidence="14">
    <location>
        <position position="308"/>
    </location>
    <ligand>
        <name>ATP</name>
        <dbReference type="ChEBI" id="CHEBI:30616"/>
    </ligand>
</feature>
<feature type="binding site" evidence="14">
    <location>
        <position position="83"/>
    </location>
    <ligand>
        <name>glycerol</name>
        <dbReference type="ChEBI" id="CHEBI:17754"/>
    </ligand>
</feature>
<dbReference type="GO" id="GO:0005524">
    <property type="term" value="F:ATP binding"/>
    <property type="evidence" value="ECO:0007669"/>
    <property type="project" value="UniProtKB-UniRule"/>
</dbReference>
<evidence type="ECO:0000256" key="14">
    <source>
        <dbReference type="HAMAP-Rule" id="MF_00186"/>
    </source>
</evidence>
<dbReference type="GO" id="GO:0004368">
    <property type="term" value="F:glycerol-3-phosphate dehydrogenase (quinone) activity"/>
    <property type="evidence" value="ECO:0007669"/>
    <property type="project" value="UniProtKB-EC"/>
</dbReference>
<comment type="pathway">
    <text evidence="2 14">Polyol metabolism; glycerol degradation via glycerol kinase pathway; sn-glycerol 3-phosphate from glycerol: step 1/1.</text>
</comment>
<dbReference type="EC" id="2.7.1.30" evidence="14"/>
<sequence length="1060" mass="119012">MSKEYIIAFDQGTTSTRAIIFDKKGTICGIAQKELTQHYPKPGWVEHDPIEIATHQQEVFEEVIEKSSISIDQIAAIGITNQRETTVIWDKVTGEPIHNAIVWLDKRTSGICEQLKAQGLEEYVAKNTGLVIDSYFSGTKARWILDHVHGAQEKAEKGELLFGTIDSWLIWKFTQGKHHVTDHSNASRTLLYNILELDWDAKMLDALQIPKAMLPKVQHSSSNFGHFTYKEHQIPIYGVAGDQQASLFGQGGYKSGMAKNTYGTGCFMLMNTGKKPYQSKNGLLTTLCASLESDNIKYALEGSVFIAGASVQWLRDKLQVIDHAKETEAICEATIAADDLYVVPAFAGLGAPHWDMKAKGAIYGLTLDSGKNEIIKATIDALAYQSRDVLEAMVEDSGKQMKSLKVDGGATANNYLMQFQSDILNVEVDRPKMLEVTALGAAFLAGIQAGLWTKKDIAKLREVDTLFTPEITEYTRTKKYTGWKQAVARTKSSNQNMLSVKEEGPIRFSILDRDTQLQRAKKERFDLIIIGGGVTGAGIALDASSRGMNVCLIEKNDFASGTSNKSTKLIHGGLRYLKQMEIGLVKESGSERATVHKLAPHLVVPEKMLLPLIEGGTYGKMMTAIGLKVYDFLANVEGEDKRKMLTTEETASKEPLLNKEHLVGGGYYAEYRTDDARLTIELLKKAASFGACVINYCEMKSFNYDDEGKIKNLHCYDYNTKSSFKLKANNYVSAAGPWVDLVREKDHSMNNKHLHLTKGVHIVFSRERFPLTQSIYFDVPDGRMIFAIPRGRSTYVGTTDTNYNGNLNRVVATQDDATYLLDAVNNMFPSVQLTIEDIESNWAGLRPLIHEDGKDPSELSRRDEIFVSETGLISIAGGKLTGYRKMAQRVIDTVLKNVPEKKKEHLVKSHTERIPLTSSPLSNTKEVNTYEKEIAAQLKTLGVKDKNQSEYLATTYGKQANDIIQKIDYFLNESVEERLIRAEVWYSVHHEMTNSLADFFVRRTGRLYFDIHSVHKYRQLVQEDLIKYLGWDEARVIDENKWLDILVKDASHYYDKEMEA</sequence>
<reference evidence="20 21" key="1">
    <citation type="submission" date="2017-06" db="EMBL/GenBank/DDBJ databases">
        <authorList>
            <person name="Kim H.J."/>
            <person name="Triplett B.A."/>
        </authorList>
    </citation>
    <scope>NUCLEOTIDE SEQUENCE [LARGE SCALE GENOMIC DNA]</scope>
    <source>
        <strain evidence="20 21">DSM 25597</strain>
    </source>
</reference>
<feature type="binding site" evidence="14">
    <location>
        <position position="264"/>
    </location>
    <ligand>
        <name>ADP</name>
        <dbReference type="ChEBI" id="CHEBI:456216"/>
    </ligand>
</feature>
<evidence type="ECO:0000259" key="16">
    <source>
        <dbReference type="Pfam" id="PF00370"/>
    </source>
</evidence>
<feature type="binding site" evidence="14">
    <location>
        <position position="14"/>
    </location>
    <ligand>
        <name>ATP</name>
        <dbReference type="ChEBI" id="CHEBI:30616"/>
    </ligand>
</feature>
<proteinExistence type="inferred from homology"/>
<evidence type="ECO:0000256" key="13">
    <source>
        <dbReference type="ARBA" id="ARBA00052101"/>
    </source>
</evidence>
<feature type="binding site" evidence="14">
    <location>
        <position position="83"/>
    </location>
    <ligand>
        <name>sn-glycerol 3-phosphate</name>
        <dbReference type="ChEBI" id="CHEBI:57597"/>
    </ligand>
</feature>
<organism evidence="20 21">
    <name type="scientific">Dokdonia pacifica</name>
    <dbReference type="NCBI Taxonomy" id="1627892"/>
    <lineage>
        <taxon>Bacteria</taxon>
        <taxon>Pseudomonadati</taxon>
        <taxon>Bacteroidota</taxon>
        <taxon>Flavobacteriia</taxon>
        <taxon>Flavobacteriales</taxon>
        <taxon>Flavobacteriaceae</taxon>
        <taxon>Dokdonia</taxon>
    </lineage>
</organism>
<feature type="binding site" evidence="14">
    <location>
        <position position="242"/>
    </location>
    <ligand>
        <name>sn-glycerol 3-phosphate</name>
        <dbReference type="ChEBI" id="CHEBI:57597"/>
    </ligand>
</feature>